<protein>
    <submittedName>
        <fullName evidence="1">Uncharacterized protein</fullName>
    </submittedName>
</protein>
<evidence type="ECO:0000313" key="1">
    <source>
        <dbReference type="EMBL" id="ESA16879.1"/>
    </source>
</evidence>
<sequence length="102" mass="11772">WISLGLDIFPTSFFFLNKGLAIKHVFKNLEWLNSWTCGNLMASSLDIFRDADYSTIGSFRRELFGWLERMENLMIQVSRCLGIWDLGFGVKIIGFPTSWQGV</sequence>
<dbReference type="HOGENOM" id="CLU_2284214_0_0_1"/>
<feature type="non-terminal residue" evidence="1">
    <location>
        <position position="1"/>
    </location>
</feature>
<gene>
    <name evidence="1" type="ORF">GLOINDRAFT_22345</name>
</gene>
<organism evidence="1">
    <name type="scientific">Rhizophagus irregularis (strain DAOM 181602 / DAOM 197198 / MUCL 43194)</name>
    <name type="common">Arbuscular mycorrhizal fungus</name>
    <name type="synonym">Glomus intraradices</name>
    <dbReference type="NCBI Taxonomy" id="747089"/>
    <lineage>
        <taxon>Eukaryota</taxon>
        <taxon>Fungi</taxon>
        <taxon>Fungi incertae sedis</taxon>
        <taxon>Mucoromycota</taxon>
        <taxon>Glomeromycotina</taxon>
        <taxon>Glomeromycetes</taxon>
        <taxon>Glomerales</taxon>
        <taxon>Glomeraceae</taxon>
        <taxon>Rhizophagus</taxon>
    </lineage>
</organism>
<proteinExistence type="predicted"/>
<dbReference type="EMBL" id="KI280650">
    <property type="protein sequence ID" value="ESA16879.1"/>
    <property type="molecule type" value="Genomic_DNA"/>
</dbReference>
<reference evidence="1" key="1">
    <citation type="submission" date="2013-07" db="EMBL/GenBank/DDBJ databases">
        <title>The genome of an arbuscular mycorrhizal fungus provides insights into the evolution of the oldest plant symbiosis.</title>
        <authorList>
            <consortium name="DOE Joint Genome Institute"/>
            <person name="Tisserant E."/>
            <person name="Malbreil M."/>
            <person name="Kuo A."/>
            <person name="Kohler A."/>
            <person name="Symeonidi A."/>
            <person name="Balestrini R."/>
            <person name="Charron P."/>
            <person name="Duensing N."/>
            <person name="Frei-dit-Frey N."/>
            <person name="Gianinazzi-Pearson V."/>
            <person name="Gilbert B."/>
            <person name="Handa Y."/>
            <person name="Hijri M."/>
            <person name="Kaul R."/>
            <person name="Kawaguchi M."/>
            <person name="Krajinski F."/>
            <person name="Lammers P."/>
            <person name="Lapierre D."/>
            <person name="Masclaux F.G."/>
            <person name="Murat C."/>
            <person name="Morin E."/>
            <person name="Ndikumana S."/>
            <person name="Pagni M."/>
            <person name="Petitpierre D."/>
            <person name="Requena N."/>
            <person name="Rosikiewicz P."/>
            <person name="Riley R."/>
            <person name="Saito K."/>
            <person name="San Clemente H."/>
            <person name="Shapiro H."/>
            <person name="van Tuinen D."/>
            <person name="Becard G."/>
            <person name="Bonfante P."/>
            <person name="Paszkowski U."/>
            <person name="Shachar-Hill Y."/>
            <person name="Young J.P."/>
            <person name="Sanders I.R."/>
            <person name="Henrissat B."/>
            <person name="Rensing S.A."/>
            <person name="Grigoriev I.V."/>
            <person name="Corradi N."/>
            <person name="Roux C."/>
            <person name="Martin F."/>
        </authorList>
    </citation>
    <scope>NUCLEOTIDE SEQUENCE</scope>
    <source>
        <strain evidence="1">DAOM 197198</strain>
    </source>
</reference>
<dbReference type="VEuPathDB" id="FungiDB:RhiirFUN_024508"/>
<dbReference type="AlphaFoldDB" id="U9U8Y0"/>
<accession>U9U8Y0</accession>
<name>U9U8Y0_RHIID</name>